<evidence type="ECO:0000313" key="2">
    <source>
        <dbReference type="Proteomes" id="UP000315010"/>
    </source>
</evidence>
<gene>
    <name evidence="1" type="ORF">CA13_29310</name>
</gene>
<organism evidence="1 2">
    <name type="scientific">Novipirellula herctigrandis</name>
    <dbReference type="NCBI Taxonomy" id="2527986"/>
    <lineage>
        <taxon>Bacteria</taxon>
        <taxon>Pseudomonadati</taxon>
        <taxon>Planctomycetota</taxon>
        <taxon>Planctomycetia</taxon>
        <taxon>Pirellulales</taxon>
        <taxon>Pirellulaceae</taxon>
        <taxon>Novipirellula</taxon>
    </lineage>
</organism>
<dbReference type="EMBL" id="SJPJ01000001">
    <property type="protein sequence ID" value="TWT81478.1"/>
    <property type="molecule type" value="Genomic_DNA"/>
</dbReference>
<comment type="caution">
    <text evidence="1">The sequence shown here is derived from an EMBL/GenBank/DDBJ whole genome shotgun (WGS) entry which is preliminary data.</text>
</comment>
<accession>A0A5C5Z2C2</accession>
<dbReference type="AlphaFoldDB" id="A0A5C5Z2C2"/>
<sequence>MLGRVLTFGTRDRFHFTRFRHPKEPLHFARHLVLTMADDTAPRIHEDCRVKSPPGITNLSLIVSDALLLGL</sequence>
<dbReference type="Proteomes" id="UP000315010">
    <property type="component" value="Unassembled WGS sequence"/>
</dbReference>
<keyword evidence="2" id="KW-1185">Reference proteome</keyword>
<evidence type="ECO:0000313" key="1">
    <source>
        <dbReference type="EMBL" id="TWT81478.1"/>
    </source>
</evidence>
<proteinExistence type="predicted"/>
<reference evidence="1 2" key="1">
    <citation type="submission" date="2019-02" db="EMBL/GenBank/DDBJ databases">
        <title>Deep-cultivation of Planctomycetes and their phenomic and genomic characterization uncovers novel biology.</title>
        <authorList>
            <person name="Wiegand S."/>
            <person name="Jogler M."/>
            <person name="Boedeker C."/>
            <person name="Pinto D."/>
            <person name="Vollmers J."/>
            <person name="Rivas-Marin E."/>
            <person name="Kohn T."/>
            <person name="Peeters S.H."/>
            <person name="Heuer A."/>
            <person name="Rast P."/>
            <person name="Oberbeckmann S."/>
            <person name="Bunk B."/>
            <person name="Jeske O."/>
            <person name="Meyerdierks A."/>
            <person name="Storesund J.E."/>
            <person name="Kallscheuer N."/>
            <person name="Luecker S."/>
            <person name="Lage O.M."/>
            <person name="Pohl T."/>
            <person name="Merkel B.J."/>
            <person name="Hornburger P."/>
            <person name="Mueller R.-W."/>
            <person name="Bruemmer F."/>
            <person name="Labrenz M."/>
            <person name="Spormann A.M."/>
            <person name="Op Den Camp H."/>
            <person name="Overmann J."/>
            <person name="Amann R."/>
            <person name="Jetten M.S.M."/>
            <person name="Mascher T."/>
            <person name="Medema M.H."/>
            <person name="Devos D.P."/>
            <person name="Kaster A.-K."/>
            <person name="Ovreas L."/>
            <person name="Rohde M."/>
            <person name="Galperin M.Y."/>
            <person name="Jogler C."/>
        </authorList>
    </citation>
    <scope>NUCLEOTIDE SEQUENCE [LARGE SCALE GENOMIC DNA]</scope>
    <source>
        <strain evidence="1 2">CA13</strain>
    </source>
</reference>
<name>A0A5C5Z2C2_9BACT</name>
<protein>
    <submittedName>
        <fullName evidence="1">Uncharacterized protein</fullName>
    </submittedName>
</protein>